<comment type="caution">
    <text evidence="2">The sequence shown here is derived from an EMBL/GenBank/DDBJ whole genome shotgun (WGS) entry which is preliminary data.</text>
</comment>
<evidence type="ECO:0008006" key="4">
    <source>
        <dbReference type="Google" id="ProtNLM"/>
    </source>
</evidence>
<feature type="coiled-coil region" evidence="1">
    <location>
        <begin position="115"/>
        <end position="170"/>
    </location>
</feature>
<accession>A0A976ICJ7</accession>
<keyword evidence="1" id="KW-0175">Coiled coil</keyword>
<sequence length="498" mass="58247">MQEEKMSLSCADEEGNFKVAFTEIEIGELRKYIVEMMHAETKLLENISLNEQKLAMTNAQIKCSKESITQERARFLTLKKKLEGNTHELKSLEVMQVVLSTLEQCCKPESQLPEYQKLCGKVRQTQQLIEQVEKENTLLNAKRAQLEEDAHQCKKNIDQLRKMISTKEKESKVIFYRLRDDTSRVTKMNAKIEGKLKTKRRKFRLKTKNEINTLKRRIFFISSGMECEVKRIDELEREQMTNEDALSSIDASRAKREILEQKQNMQNEQLATAENAIAELSTSIIRFSQDKGKLDIIPLQKAMSAKRDDAQNILTRMEEKQLDAALTETCAQITSAKNTFEKLYAELIDLRKYIDNQEAKSRSLSSSVIDARKRNCDLETKYQDQQREKKGILQNKERLHREKSLLLEEEQRLVSNIKKAEHLDQILCEGIKHGTEYADRLRQTNELCDDKEKCIELKLRHHELNLQQMYAQQESKFKAAIVDWDEKIKRVERQLRAP</sequence>
<dbReference type="KEGG" id="blac:94345356"/>
<proteinExistence type="predicted"/>
<dbReference type="Proteomes" id="UP000294530">
    <property type="component" value="Unassembled WGS sequence"/>
</dbReference>
<evidence type="ECO:0000256" key="1">
    <source>
        <dbReference type="SAM" id="Coils"/>
    </source>
</evidence>
<dbReference type="EMBL" id="SHOA02000014">
    <property type="protein sequence ID" value="TDH66689.1"/>
    <property type="molecule type" value="Genomic_DNA"/>
</dbReference>
<evidence type="ECO:0000313" key="2">
    <source>
        <dbReference type="EMBL" id="TDH66689.1"/>
    </source>
</evidence>
<protein>
    <recommendedName>
        <fullName evidence="4">Coiled-coil domain-containing protein 39</fullName>
    </recommendedName>
</protein>
<keyword evidence="3" id="KW-1185">Reference proteome</keyword>
<reference evidence="2 3" key="1">
    <citation type="journal article" date="2021" name="Genome Biol.">
        <title>AFLAP: assembly-free linkage analysis pipeline using k-mers from genome sequencing data.</title>
        <authorList>
            <person name="Fletcher K."/>
            <person name="Zhang L."/>
            <person name="Gil J."/>
            <person name="Han R."/>
            <person name="Cavanaugh K."/>
            <person name="Michelmore R."/>
        </authorList>
    </citation>
    <scope>NUCLEOTIDE SEQUENCE [LARGE SCALE GENOMIC DNA]</scope>
    <source>
        <strain evidence="2 3">SF5</strain>
    </source>
</reference>
<gene>
    <name evidence="2" type="ORF">CCR75_001583</name>
</gene>
<organism evidence="2 3">
    <name type="scientific">Bremia lactucae</name>
    <name type="common">Lettuce downy mildew</name>
    <dbReference type="NCBI Taxonomy" id="4779"/>
    <lineage>
        <taxon>Eukaryota</taxon>
        <taxon>Sar</taxon>
        <taxon>Stramenopiles</taxon>
        <taxon>Oomycota</taxon>
        <taxon>Peronosporomycetes</taxon>
        <taxon>Peronosporales</taxon>
        <taxon>Peronosporaceae</taxon>
        <taxon>Bremia</taxon>
    </lineage>
</organism>
<dbReference type="RefSeq" id="XP_067816188.1">
    <property type="nucleotide sequence ID" value="XM_067959685.1"/>
</dbReference>
<dbReference type="GeneID" id="94345356"/>
<evidence type="ECO:0000313" key="3">
    <source>
        <dbReference type="Proteomes" id="UP000294530"/>
    </source>
</evidence>
<feature type="coiled-coil region" evidence="1">
    <location>
        <begin position="242"/>
        <end position="276"/>
    </location>
</feature>
<name>A0A976ICJ7_BRELC</name>
<dbReference type="AlphaFoldDB" id="A0A976ICJ7"/>
<dbReference type="OrthoDB" id="125270at2759"/>